<keyword evidence="2" id="KW-0040">ANK repeat</keyword>
<accession>A0AA36HRV9</accession>
<dbReference type="Gene3D" id="1.25.40.20">
    <property type="entry name" value="Ankyrin repeat-containing domain"/>
    <property type="match status" value="1"/>
</dbReference>
<dbReference type="InterPro" id="IPR029071">
    <property type="entry name" value="Ubiquitin-like_domsf"/>
</dbReference>
<dbReference type="PANTHER" id="PTHR24193:SF121">
    <property type="entry name" value="ADA2A-CONTAINING COMPLEX COMPONENT 3, ISOFORM D"/>
    <property type="match status" value="1"/>
</dbReference>
<dbReference type="SUPFAM" id="SSF54236">
    <property type="entry name" value="Ubiquitin-like"/>
    <property type="match status" value="1"/>
</dbReference>
<evidence type="ECO:0000313" key="5">
    <source>
        <dbReference type="Proteomes" id="UP001178507"/>
    </source>
</evidence>
<dbReference type="PANTHER" id="PTHR24193">
    <property type="entry name" value="ANKYRIN REPEAT PROTEIN"/>
    <property type="match status" value="1"/>
</dbReference>
<evidence type="ECO:0000313" key="4">
    <source>
        <dbReference type="EMBL" id="CAJ1374195.1"/>
    </source>
</evidence>
<dbReference type="GO" id="GO:0005634">
    <property type="term" value="C:nucleus"/>
    <property type="evidence" value="ECO:0007669"/>
    <property type="project" value="TreeGrafter"/>
</dbReference>
<proteinExistence type="predicted"/>
<dbReference type="InterPro" id="IPR002110">
    <property type="entry name" value="Ankyrin_rpt"/>
</dbReference>
<keyword evidence="1" id="KW-0677">Repeat</keyword>
<evidence type="ECO:0000256" key="2">
    <source>
        <dbReference type="ARBA" id="ARBA00023043"/>
    </source>
</evidence>
<dbReference type="SUPFAM" id="SSF48403">
    <property type="entry name" value="Ankyrin repeat"/>
    <property type="match status" value="1"/>
</dbReference>
<keyword evidence="5" id="KW-1185">Reference proteome</keyword>
<gene>
    <name evidence="4" type="ORF">EVOR1521_LOCUS3811</name>
</gene>
<dbReference type="Pfam" id="PF00023">
    <property type="entry name" value="Ank"/>
    <property type="match status" value="1"/>
</dbReference>
<sequence>MKVTVMTLAGCCESADFQEDDTIRDVSLFIRFKFGMPVAVQSLMTGYTILREPAESLKEVFGEQTPEAVVMVIRRPYTPPERAELFRRLVRATGAGDTRQVRELLKEGAPVDMLADVKDVSASLDHWETEEEEVPKEEEKKDKTKKETKGKNAEDTSDMESEEEGRASEMSFAGDSDDMQEEEEKEKAEQPPCGGITPLMMAMATGRGTLAQDLRRLGACEADMVPKSESLVAACVACDVVEIFRHLAKGADTETRLQRGQGIRATEEGTLLHACAANFRRPGFYEVAQLLIHRGANLDAGDSEGDTPLAHARYFDCQELFQLYSGNGATIAGPFYSRWEQHPEMQRLQRILQLNQLEAEEE</sequence>
<protein>
    <submittedName>
        <fullName evidence="4">Uncharacterized protein</fullName>
    </submittedName>
</protein>
<evidence type="ECO:0000256" key="1">
    <source>
        <dbReference type="ARBA" id="ARBA00022737"/>
    </source>
</evidence>
<feature type="compositionally biased region" description="Acidic residues" evidence="3">
    <location>
        <begin position="175"/>
        <end position="184"/>
    </location>
</feature>
<evidence type="ECO:0000256" key="3">
    <source>
        <dbReference type="SAM" id="MobiDB-lite"/>
    </source>
</evidence>
<feature type="region of interest" description="Disordered" evidence="3">
    <location>
        <begin position="125"/>
        <end position="196"/>
    </location>
</feature>
<dbReference type="GO" id="GO:0045944">
    <property type="term" value="P:positive regulation of transcription by RNA polymerase II"/>
    <property type="evidence" value="ECO:0007669"/>
    <property type="project" value="TreeGrafter"/>
</dbReference>
<name>A0AA36HRV9_9DINO</name>
<comment type="caution">
    <text evidence="4">The sequence shown here is derived from an EMBL/GenBank/DDBJ whole genome shotgun (WGS) entry which is preliminary data.</text>
</comment>
<dbReference type="AlphaFoldDB" id="A0AA36HRV9"/>
<dbReference type="InterPro" id="IPR050663">
    <property type="entry name" value="Ankyrin-SOCS_Box"/>
</dbReference>
<reference evidence="4" key="1">
    <citation type="submission" date="2023-08" db="EMBL/GenBank/DDBJ databases">
        <authorList>
            <person name="Chen Y."/>
            <person name="Shah S."/>
            <person name="Dougan E. K."/>
            <person name="Thang M."/>
            <person name="Chan C."/>
        </authorList>
    </citation>
    <scope>NUCLEOTIDE SEQUENCE</scope>
</reference>
<dbReference type="GO" id="GO:0000976">
    <property type="term" value="F:transcription cis-regulatory region binding"/>
    <property type="evidence" value="ECO:0007669"/>
    <property type="project" value="TreeGrafter"/>
</dbReference>
<dbReference type="InterPro" id="IPR036770">
    <property type="entry name" value="Ankyrin_rpt-contain_sf"/>
</dbReference>
<dbReference type="Proteomes" id="UP001178507">
    <property type="component" value="Unassembled WGS sequence"/>
</dbReference>
<dbReference type="EMBL" id="CAUJNA010000236">
    <property type="protein sequence ID" value="CAJ1374195.1"/>
    <property type="molecule type" value="Genomic_DNA"/>
</dbReference>
<organism evidence="4 5">
    <name type="scientific">Effrenium voratum</name>
    <dbReference type="NCBI Taxonomy" id="2562239"/>
    <lineage>
        <taxon>Eukaryota</taxon>
        <taxon>Sar</taxon>
        <taxon>Alveolata</taxon>
        <taxon>Dinophyceae</taxon>
        <taxon>Suessiales</taxon>
        <taxon>Symbiodiniaceae</taxon>
        <taxon>Effrenium</taxon>
    </lineage>
</organism>
<feature type="compositionally biased region" description="Basic and acidic residues" evidence="3">
    <location>
        <begin position="137"/>
        <end position="154"/>
    </location>
</feature>